<evidence type="ECO:0000313" key="3">
    <source>
        <dbReference type="Proteomes" id="UP000231333"/>
    </source>
</evidence>
<reference evidence="2 3" key="1">
    <citation type="submission" date="2017-09" db="EMBL/GenBank/DDBJ databases">
        <title>Depth-based differentiation of microbial function through sediment-hosted aquifers and enrichment of novel symbionts in the deep terrestrial subsurface.</title>
        <authorList>
            <person name="Probst A.J."/>
            <person name="Ladd B."/>
            <person name="Jarett J.K."/>
            <person name="Geller-Mcgrath D.E."/>
            <person name="Sieber C.M."/>
            <person name="Emerson J.B."/>
            <person name="Anantharaman K."/>
            <person name="Thomas B.C."/>
            <person name="Malmstrom R."/>
            <person name="Stieglmeier M."/>
            <person name="Klingl A."/>
            <person name="Woyke T."/>
            <person name="Ryan C.M."/>
            <person name="Banfield J.F."/>
        </authorList>
    </citation>
    <scope>NUCLEOTIDE SEQUENCE [LARGE SCALE GENOMIC DNA]</scope>
    <source>
        <strain evidence="2">CG10_big_fil_rev_8_21_14_0_10_42_12</strain>
    </source>
</reference>
<evidence type="ECO:0000259" key="1">
    <source>
        <dbReference type="PROSITE" id="PS50878"/>
    </source>
</evidence>
<dbReference type="SUPFAM" id="SSF56672">
    <property type="entry name" value="DNA/RNA polymerases"/>
    <property type="match status" value="1"/>
</dbReference>
<dbReference type="InterPro" id="IPR043502">
    <property type="entry name" value="DNA/RNA_pol_sf"/>
</dbReference>
<protein>
    <submittedName>
        <fullName evidence="2">RNA-dependent DNA polymerase</fullName>
    </submittedName>
</protein>
<proteinExistence type="predicted"/>
<name>A0A2H0QTG0_9BACT</name>
<dbReference type="EMBL" id="PCXL01000021">
    <property type="protein sequence ID" value="PIR37543.1"/>
    <property type="molecule type" value="Genomic_DNA"/>
</dbReference>
<dbReference type="PROSITE" id="PS50878">
    <property type="entry name" value="RT_POL"/>
    <property type="match status" value="1"/>
</dbReference>
<dbReference type="InterPro" id="IPR000477">
    <property type="entry name" value="RT_dom"/>
</dbReference>
<feature type="domain" description="Reverse transcriptase" evidence="1">
    <location>
        <begin position="1"/>
        <end position="216"/>
    </location>
</feature>
<sequence>FYIYDPKLRHIHKATVRDRVLHHAIFKVLNPIFEPTFISHSFSCRVGKGTHKGVEVLDTMLRKVSKNHCRTAYALKCDVRKFFDSVDHTILIQLLRRKIKDADVLWLMEEIVESFVGESSNLFARKGLPIGNLTSQLFANVYMNEFDQFMKKELKIENYVRYTDDFVIVSEDESFLKKLIPKIQDFLHDHLHLELHPNKVTIGKYNRGVDFLGYVSFPYYRAPRKRTARRMIRKLDEKIEMSRQGQITEESLKQTLQSYLGVLSHATARRLSRDLHNRVWFRRR</sequence>
<accession>A0A2H0QTG0</accession>
<feature type="non-terminal residue" evidence="2">
    <location>
        <position position="1"/>
    </location>
</feature>
<organism evidence="2 3">
    <name type="scientific">Candidatus Zambryskibacteria bacterium CG10_big_fil_rev_8_21_14_0_10_42_12</name>
    <dbReference type="NCBI Taxonomy" id="1975115"/>
    <lineage>
        <taxon>Bacteria</taxon>
        <taxon>Candidatus Zambryskiibacteriota</taxon>
    </lineage>
</organism>
<dbReference type="InterPro" id="IPR051083">
    <property type="entry name" value="GrpII_Intron_Splice-Mob/Def"/>
</dbReference>
<dbReference type="Proteomes" id="UP000231333">
    <property type="component" value="Unassembled WGS sequence"/>
</dbReference>
<evidence type="ECO:0000313" key="2">
    <source>
        <dbReference type="EMBL" id="PIR37543.1"/>
    </source>
</evidence>
<dbReference type="PANTHER" id="PTHR34047:SF8">
    <property type="entry name" value="PROTEIN YKFC"/>
    <property type="match status" value="1"/>
</dbReference>
<gene>
    <name evidence="2" type="ORF">COV34_03195</name>
</gene>
<dbReference type="PANTHER" id="PTHR34047">
    <property type="entry name" value="NUCLEAR INTRON MATURASE 1, MITOCHONDRIAL-RELATED"/>
    <property type="match status" value="1"/>
</dbReference>
<dbReference type="Pfam" id="PF00078">
    <property type="entry name" value="RVT_1"/>
    <property type="match status" value="1"/>
</dbReference>
<dbReference type="CDD" id="cd01651">
    <property type="entry name" value="RT_G2_intron"/>
    <property type="match status" value="1"/>
</dbReference>
<dbReference type="AlphaFoldDB" id="A0A2H0QTG0"/>
<comment type="caution">
    <text evidence="2">The sequence shown here is derived from an EMBL/GenBank/DDBJ whole genome shotgun (WGS) entry which is preliminary data.</text>
</comment>